<keyword evidence="3" id="KW-1185">Reference proteome</keyword>
<keyword evidence="1" id="KW-0732">Signal</keyword>
<name>A0A6I6C955_9MOLU</name>
<feature type="chain" id="PRO_5026105860" description="Lipoprotein" evidence="1">
    <location>
        <begin position="26"/>
        <end position="76"/>
    </location>
</feature>
<evidence type="ECO:0000313" key="3">
    <source>
        <dbReference type="Proteomes" id="UP000424468"/>
    </source>
</evidence>
<proteinExistence type="predicted"/>
<dbReference type="Proteomes" id="UP000424468">
    <property type="component" value="Chromosome"/>
</dbReference>
<dbReference type="KEGG" id="stab:STABA_v1c00580"/>
<accession>A0A6I6C955</accession>
<evidence type="ECO:0008006" key="4">
    <source>
        <dbReference type="Google" id="ProtNLM"/>
    </source>
</evidence>
<reference evidence="2 3" key="1">
    <citation type="submission" date="2019-11" db="EMBL/GenBank/DDBJ databases">
        <title>Complete genome sequence of Spiroplasma tabanidicola TAUS-1 (DSM 22603).</title>
        <authorList>
            <person name="Huang C.-T."/>
            <person name="Lin Y.-C."/>
            <person name="Kuo C.-H."/>
        </authorList>
    </citation>
    <scope>NUCLEOTIDE SEQUENCE [LARGE SCALE GENOMIC DNA]</scope>
    <source>
        <strain evidence="2 3">TAUS-1</strain>
    </source>
</reference>
<evidence type="ECO:0000256" key="1">
    <source>
        <dbReference type="SAM" id="SignalP"/>
    </source>
</evidence>
<evidence type="ECO:0000313" key="2">
    <source>
        <dbReference type="EMBL" id="QGS51425.1"/>
    </source>
</evidence>
<dbReference type="PROSITE" id="PS51257">
    <property type="entry name" value="PROKAR_LIPOPROTEIN"/>
    <property type="match status" value="1"/>
</dbReference>
<dbReference type="AlphaFoldDB" id="A0A6I6C955"/>
<sequence length="76" mass="8397">MSMKKIIAFVSIIFLPMPLLSFTSACVKIPPKFDLAAIDEKDLGVVYGSNEVPTLTEIVNDVNFTNLNYDLKESSV</sequence>
<protein>
    <recommendedName>
        <fullName evidence="4">Lipoprotein</fullName>
    </recommendedName>
</protein>
<feature type="signal peptide" evidence="1">
    <location>
        <begin position="1"/>
        <end position="25"/>
    </location>
</feature>
<gene>
    <name evidence="2" type="ORF">STABA_v1c00580</name>
</gene>
<dbReference type="EMBL" id="CP046276">
    <property type="protein sequence ID" value="QGS51425.1"/>
    <property type="molecule type" value="Genomic_DNA"/>
</dbReference>
<organism evidence="2 3">
    <name type="scientific">Spiroplasma tabanidicola</name>
    <dbReference type="NCBI Taxonomy" id="324079"/>
    <lineage>
        <taxon>Bacteria</taxon>
        <taxon>Bacillati</taxon>
        <taxon>Mycoplasmatota</taxon>
        <taxon>Mollicutes</taxon>
        <taxon>Entomoplasmatales</taxon>
        <taxon>Spiroplasmataceae</taxon>
        <taxon>Spiroplasma</taxon>
    </lineage>
</organism>